<dbReference type="InterPro" id="IPR028082">
    <property type="entry name" value="Peripla_BP_I"/>
</dbReference>
<dbReference type="SUPFAM" id="SSF47413">
    <property type="entry name" value="lambda repressor-like DNA-binding domains"/>
    <property type="match status" value="1"/>
</dbReference>
<dbReference type="Pfam" id="PF00356">
    <property type="entry name" value="LacI"/>
    <property type="match status" value="1"/>
</dbReference>
<dbReference type="Pfam" id="PF00532">
    <property type="entry name" value="Peripla_BP_1"/>
    <property type="match status" value="1"/>
</dbReference>
<dbReference type="GO" id="GO:0003700">
    <property type="term" value="F:DNA-binding transcription factor activity"/>
    <property type="evidence" value="ECO:0007669"/>
    <property type="project" value="TreeGrafter"/>
</dbReference>
<sequence length="418" mass="44010">MATLLDIARAAGVSKMTVSNALRGKSNVSEATRARIIQTAQRLNYQTNLAARALSSGRNGILEFIIQDLDSPFYSKLAKEVSRAAEANGMQMLIRQSLYSAESEKSALSSTNSLFCDGLILATPQLSGAEARTLAQSRPLILIDDCSPDPQLATVNTPNYEGAYQAIAHLLSVGVRRPLLLGGTFIDDIDAIAADSDSASAARPLRTVCELRVAGAAQALRDHGFELEPAQCLPVDWTYELTRTVIREMAERAHGDFLFDGIFGMSDVAALGAIRGLEDAGLQVPDDVKIIGFDGVTYGDIATPSLSTIDIDMTAMANMIVSRLMEQLNRTDTADSGADYDSAPRNGDHSGDGGNIGGTVGVGGSGNNGVHGGNVHNNAASATRTAAANSTDSAPTVDVAPFTLRARESTLGRATRIH</sequence>
<dbReference type="Gene3D" id="3.40.50.2300">
    <property type="match status" value="2"/>
</dbReference>
<feature type="region of interest" description="Disordered" evidence="4">
    <location>
        <begin position="382"/>
        <end position="401"/>
    </location>
</feature>
<dbReference type="InterPro" id="IPR001761">
    <property type="entry name" value="Peripla_BP/Lac1_sug-bd_dom"/>
</dbReference>
<protein>
    <submittedName>
        <fullName evidence="6">Periplasmic binding protein and sugar binding domain of the LacI family protein</fullName>
    </submittedName>
</protein>
<evidence type="ECO:0000313" key="6">
    <source>
        <dbReference type="EMBL" id="RSX51382.1"/>
    </source>
</evidence>
<keyword evidence="2" id="KW-0238">DNA-binding</keyword>
<dbReference type="Gene3D" id="1.10.260.40">
    <property type="entry name" value="lambda repressor-like DNA-binding domains"/>
    <property type="match status" value="1"/>
</dbReference>
<evidence type="ECO:0000256" key="3">
    <source>
        <dbReference type="ARBA" id="ARBA00023163"/>
    </source>
</evidence>
<dbReference type="CDD" id="cd01392">
    <property type="entry name" value="HTH_LacI"/>
    <property type="match status" value="1"/>
</dbReference>
<dbReference type="PROSITE" id="PS50932">
    <property type="entry name" value="HTH_LACI_2"/>
    <property type="match status" value="1"/>
</dbReference>
<dbReference type="GO" id="GO:0000976">
    <property type="term" value="F:transcription cis-regulatory region binding"/>
    <property type="evidence" value="ECO:0007669"/>
    <property type="project" value="TreeGrafter"/>
</dbReference>
<feature type="domain" description="HTH lacI-type" evidence="5">
    <location>
        <begin position="2"/>
        <end position="56"/>
    </location>
</feature>
<evidence type="ECO:0000256" key="2">
    <source>
        <dbReference type="ARBA" id="ARBA00023125"/>
    </source>
</evidence>
<evidence type="ECO:0000313" key="7">
    <source>
        <dbReference type="Proteomes" id="UP000287533"/>
    </source>
</evidence>
<feature type="region of interest" description="Disordered" evidence="4">
    <location>
        <begin position="332"/>
        <end position="377"/>
    </location>
</feature>
<evidence type="ECO:0000259" key="5">
    <source>
        <dbReference type="PROSITE" id="PS50932"/>
    </source>
</evidence>
<keyword evidence="7" id="KW-1185">Reference proteome</keyword>
<comment type="caution">
    <text evidence="6">The sequence shown here is derived from an EMBL/GenBank/DDBJ whole genome shotgun (WGS) entry which is preliminary data.</text>
</comment>
<dbReference type="InterPro" id="IPR000843">
    <property type="entry name" value="HTH_LacI"/>
</dbReference>
<organism evidence="6 7">
    <name type="scientific">Bifidobacterium goeldii</name>
    <dbReference type="NCBI Taxonomy" id="2306975"/>
    <lineage>
        <taxon>Bacteria</taxon>
        <taxon>Bacillati</taxon>
        <taxon>Actinomycetota</taxon>
        <taxon>Actinomycetes</taxon>
        <taxon>Bifidobacteriales</taxon>
        <taxon>Bifidobacteriaceae</taxon>
        <taxon>Bifidobacterium</taxon>
    </lineage>
</organism>
<feature type="compositionally biased region" description="Gly residues" evidence="4">
    <location>
        <begin position="352"/>
        <end position="372"/>
    </location>
</feature>
<dbReference type="InterPro" id="IPR010982">
    <property type="entry name" value="Lambda_DNA-bd_dom_sf"/>
</dbReference>
<gene>
    <name evidence="6" type="ORF">D2E25_1816</name>
</gene>
<dbReference type="RefSeq" id="WP_164514796.1">
    <property type="nucleotide sequence ID" value="NZ_QXGL01000007.1"/>
</dbReference>
<dbReference type="CDD" id="cd06267">
    <property type="entry name" value="PBP1_LacI_sugar_binding-like"/>
    <property type="match status" value="1"/>
</dbReference>
<dbReference type="SMART" id="SM00354">
    <property type="entry name" value="HTH_LACI"/>
    <property type="match status" value="1"/>
</dbReference>
<feature type="compositionally biased region" description="Low complexity" evidence="4">
    <location>
        <begin position="382"/>
        <end position="394"/>
    </location>
</feature>
<evidence type="ECO:0000256" key="1">
    <source>
        <dbReference type="ARBA" id="ARBA00023015"/>
    </source>
</evidence>
<dbReference type="PANTHER" id="PTHR30146:SF154">
    <property type="entry name" value="TRANSCRIPTION REGULATOR, MEMBER OF GALR FAMILY"/>
    <property type="match status" value="1"/>
</dbReference>
<keyword evidence="3" id="KW-0804">Transcription</keyword>
<dbReference type="PANTHER" id="PTHR30146">
    <property type="entry name" value="LACI-RELATED TRANSCRIPTIONAL REPRESSOR"/>
    <property type="match status" value="1"/>
</dbReference>
<evidence type="ECO:0000256" key="4">
    <source>
        <dbReference type="SAM" id="MobiDB-lite"/>
    </source>
</evidence>
<dbReference type="SUPFAM" id="SSF53822">
    <property type="entry name" value="Periplasmic binding protein-like I"/>
    <property type="match status" value="1"/>
</dbReference>
<keyword evidence="1" id="KW-0805">Transcription regulation</keyword>
<dbReference type="EMBL" id="QXGL01000007">
    <property type="protein sequence ID" value="RSX51382.1"/>
    <property type="molecule type" value="Genomic_DNA"/>
</dbReference>
<dbReference type="PROSITE" id="PS00356">
    <property type="entry name" value="HTH_LACI_1"/>
    <property type="match status" value="1"/>
</dbReference>
<dbReference type="Proteomes" id="UP000287533">
    <property type="component" value="Unassembled WGS sequence"/>
</dbReference>
<name>A0A430FF65_9BIFI</name>
<reference evidence="6 7" key="1">
    <citation type="submission" date="2018-09" db="EMBL/GenBank/DDBJ databases">
        <title>Characterization of the phylogenetic diversity of five novel species belonging to the genus Bifidobacterium.</title>
        <authorList>
            <person name="Lugli G.A."/>
            <person name="Duranti S."/>
            <person name="Milani C."/>
        </authorList>
    </citation>
    <scope>NUCLEOTIDE SEQUENCE [LARGE SCALE GENOMIC DNA]</scope>
    <source>
        <strain evidence="6 7">2034B</strain>
    </source>
</reference>
<proteinExistence type="predicted"/>
<dbReference type="AlphaFoldDB" id="A0A430FF65"/>
<accession>A0A430FF65</accession>